<reference evidence="12 13" key="1">
    <citation type="submission" date="2019-02" db="EMBL/GenBank/DDBJ databases">
        <title>Genome sequencing of the rare red list fungi Hericium alpestre (H. flagellum).</title>
        <authorList>
            <person name="Buettner E."/>
            <person name="Kellner H."/>
        </authorList>
    </citation>
    <scope>NUCLEOTIDE SEQUENCE [LARGE SCALE GENOMIC DNA]</scope>
    <source>
        <strain evidence="12 13">DSM 108284</strain>
    </source>
</reference>
<evidence type="ECO:0000256" key="8">
    <source>
        <dbReference type="SAM" id="MobiDB-lite"/>
    </source>
</evidence>
<comment type="similarity">
    <text evidence="2">Belongs to the peptidase M13 family.</text>
</comment>
<evidence type="ECO:0000256" key="7">
    <source>
        <dbReference type="ARBA" id="ARBA00023049"/>
    </source>
</evidence>
<dbReference type="Proteomes" id="UP000298061">
    <property type="component" value="Unassembled WGS sequence"/>
</dbReference>
<protein>
    <recommendedName>
        <fullName evidence="14">Endothelin-converting enzyme 1</fullName>
    </recommendedName>
</protein>
<keyword evidence="9" id="KW-0812">Transmembrane</keyword>
<dbReference type="STRING" id="135208.A0A4Z0A7K4"/>
<keyword evidence="9" id="KW-1133">Transmembrane helix</keyword>
<evidence type="ECO:0000259" key="10">
    <source>
        <dbReference type="Pfam" id="PF01431"/>
    </source>
</evidence>
<dbReference type="Pfam" id="PF05649">
    <property type="entry name" value="Peptidase_M13_N"/>
    <property type="match status" value="2"/>
</dbReference>
<sequence length="884" mass="98641">MHAHLQPYVTPILLTTQSFTESAPLLDDADDPHLESQPTQKASFTERLGTILNEPLTPINKILLVLLLIFLLLSAVFIGLFAGAQYKLYHRGGQPGENPPTSTFTSVVTLPPTATRTTTVVVPPTAAPSDPPTDNVCLTPECVKLSAAILSSLDTSQDPCENFYDYATGGWRKSHPIPSDKGRYGTFNSLFEENQQIVRDILENGNSVSALKSSADEQLLRKLRTLYASCMDQDTLDALGEQPLHQVLRVVRKLFRGKTTDISSNAGSKDELDDDKKRDGLTAALAYLHSRGIPALFSFDVEGDSKVDPNFMALWFSQPDLGLPSKEYYEDKPIRKVYKGVVERLLFASYEDEEQAQKKIAENLVQNEETVKAWPPWPWPPWGGDGDDDDGDKKPKNRSELAKHLARKVVKFERRLANASLDLDVLQQDPMGTYNKIPISNLTGALPQIHFNNYFTTLTPRNYPDEVIVTYPAYIESLSHILDTTSRDVIEAYLVTQVALRLATRLSLKTESWKARRSLDEVLMGIKPGAVGDRAEYCVNAVDSALGFAAGRYFVNETFGGDSQEKGTQVIEDIVKSFKASLPKIDWMDQTSADAAADKADAIRIKVGYPLSPNTTNAESIARYYALVKVSQHAYFDNMLSAVTSDVYREWQQLGKQRDLQAWEMTPATVNAYYNPPANEIVFPAGILRPPFFSQEWPSYLKYGAFGQVAAHELTHAFDSAGRLYNQEGKLEEWWTKNTSEGFLVKQKCIVDQFSAYTVVGPDGKEVHVNGNLTSGENIGDTGIIQAYRAWKAQFDDSYQAGTEYLLPGLNFTREQLFFIAFGRIWAENIKPASLVQRVRTDPHSPNEFRVDGALHNVPEFADAFNCPKGAKLNPPPEKQCIFW</sequence>
<dbReference type="PANTHER" id="PTHR11733:SF167">
    <property type="entry name" value="FI17812P1-RELATED"/>
    <property type="match status" value="1"/>
</dbReference>
<evidence type="ECO:0000256" key="4">
    <source>
        <dbReference type="ARBA" id="ARBA00022723"/>
    </source>
</evidence>
<dbReference type="EMBL" id="SFCI01000123">
    <property type="protein sequence ID" value="TFY82283.1"/>
    <property type="molecule type" value="Genomic_DNA"/>
</dbReference>
<dbReference type="SUPFAM" id="SSF55486">
    <property type="entry name" value="Metalloproteases ('zincins'), catalytic domain"/>
    <property type="match status" value="2"/>
</dbReference>
<evidence type="ECO:0000256" key="3">
    <source>
        <dbReference type="ARBA" id="ARBA00022670"/>
    </source>
</evidence>
<evidence type="ECO:0000256" key="1">
    <source>
        <dbReference type="ARBA" id="ARBA00001947"/>
    </source>
</evidence>
<evidence type="ECO:0008006" key="14">
    <source>
        <dbReference type="Google" id="ProtNLM"/>
    </source>
</evidence>
<keyword evidence="3" id="KW-0645">Protease</keyword>
<dbReference type="GO" id="GO:0004222">
    <property type="term" value="F:metalloendopeptidase activity"/>
    <property type="evidence" value="ECO:0007669"/>
    <property type="project" value="InterPro"/>
</dbReference>
<dbReference type="CDD" id="cd08662">
    <property type="entry name" value="M13"/>
    <property type="match status" value="1"/>
</dbReference>
<dbReference type="GO" id="GO:0016485">
    <property type="term" value="P:protein processing"/>
    <property type="evidence" value="ECO:0007669"/>
    <property type="project" value="TreeGrafter"/>
</dbReference>
<dbReference type="Gene3D" id="3.40.390.10">
    <property type="entry name" value="Collagenase (Catalytic Domain)"/>
    <property type="match status" value="1"/>
</dbReference>
<gene>
    <name evidence="12" type="ORF">EWM64_g1728</name>
</gene>
<dbReference type="InterPro" id="IPR018497">
    <property type="entry name" value="Peptidase_M13_C"/>
</dbReference>
<proteinExistence type="inferred from homology"/>
<dbReference type="GO" id="GO:0005886">
    <property type="term" value="C:plasma membrane"/>
    <property type="evidence" value="ECO:0007669"/>
    <property type="project" value="TreeGrafter"/>
</dbReference>
<dbReference type="PANTHER" id="PTHR11733">
    <property type="entry name" value="ZINC METALLOPROTEASE FAMILY M13 NEPRILYSIN-RELATED"/>
    <property type="match status" value="1"/>
</dbReference>
<dbReference type="GO" id="GO:0046872">
    <property type="term" value="F:metal ion binding"/>
    <property type="evidence" value="ECO:0007669"/>
    <property type="project" value="UniProtKB-KW"/>
</dbReference>
<comment type="caution">
    <text evidence="12">The sequence shown here is derived from an EMBL/GenBank/DDBJ whole genome shotgun (WGS) entry which is preliminary data.</text>
</comment>
<evidence type="ECO:0000256" key="5">
    <source>
        <dbReference type="ARBA" id="ARBA00022801"/>
    </source>
</evidence>
<dbReference type="Pfam" id="PF01431">
    <property type="entry name" value="Peptidase_M13"/>
    <property type="match status" value="1"/>
</dbReference>
<feature type="domain" description="Peptidase M13 N-terminal" evidence="11">
    <location>
        <begin position="399"/>
        <end position="610"/>
    </location>
</feature>
<feature type="transmembrane region" description="Helical" evidence="9">
    <location>
        <begin position="62"/>
        <end position="82"/>
    </location>
</feature>
<evidence type="ECO:0000256" key="6">
    <source>
        <dbReference type="ARBA" id="ARBA00022833"/>
    </source>
</evidence>
<evidence type="ECO:0000256" key="2">
    <source>
        <dbReference type="ARBA" id="ARBA00007357"/>
    </source>
</evidence>
<keyword evidence="13" id="KW-1185">Reference proteome</keyword>
<dbReference type="PROSITE" id="PS51885">
    <property type="entry name" value="NEPRILYSIN"/>
    <property type="match status" value="1"/>
</dbReference>
<feature type="region of interest" description="Disordered" evidence="8">
    <location>
        <begin position="373"/>
        <end position="399"/>
    </location>
</feature>
<dbReference type="Gene3D" id="1.10.1380.10">
    <property type="entry name" value="Neutral endopeptidase , domain2"/>
    <property type="match status" value="1"/>
</dbReference>
<dbReference type="AlphaFoldDB" id="A0A4Z0A7K4"/>
<evidence type="ECO:0000313" key="13">
    <source>
        <dbReference type="Proteomes" id="UP000298061"/>
    </source>
</evidence>
<evidence type="ECO:0000256" key="9">
    <source>
        <dbReference type="SAM" id="Phobius"/>
    </source>
</evidence>
<accession>A0A4Z0A7K4</accession>
<dbReference type="PRINTS" id="PR00786">
    <property type="entry name" value="NEPRILYSIN"/>
</dbReference>
<dbReference type="OrthoDB" id="6475849at2759"/>
<feature type="domain" description="Peptidase M13 C-terminal" evidence="10">
    <location>
        <begin position="671"/>
        <end position="881"/>
    </location>
</feature>
<keyword evidence="4" id="KW-0479">Metal-binding</keyword>
<dbReference type="InterPro" id="IPR000718">
    <property type="entry name" value="Peptidase_M13"/>
</dbReference>
<keyword evidence="9" id="KW-0472">Membrane</keyword>
<name>A0A4Z0A7K4_9AGAM</name>
<dbReference type="InterPro" id="IPR042089">
    <property type="entry name" value="Peptidase_M13_dom_2"/>
</dbReference>
<dbReference type="InterPro" id="IPR008753">
    <property type="entry name" value="Peptidase_M13_N"/>
</dbReference>
<keyword evidence="7" id="KW-0482">Metalloprotease</keyword>
<keyword evidence="5" id="KW-0378">Hydrolase</keyword>
<dbReference type="InterPro" id="IPR024079">
    <property type="entry name" value="MetalloPept_cat_dom_sf"/>
</dbReference>
<evidence type="ECO:0000259" key="11">
    <source>
        <dbReference type="Pfam" id="PF05649"/>
    </source>
</evidence>
<comment type="cofactor">
    <cofactor evidence="1">
        <name>Zn(2+)</name>
        <dbReference type="ChEBI" id="CHEBI:29105"/>
    </cofactor>
</comment>
<feature type="domain" description="Peptidase M13 N-terminal" evidence="11">
    <location>
        <begin position="159"/>
        <end position="369"/>
    </location>
</feature>
<evidence type="ECO:0000313" key="12">
    <source>
        <dbReference type="EMBL" id="TFY82283.1"/>
    </source>
</evidence>
<keyword evidence="6" id="KW-0862">Zinc</keyword>
<organism evidence="12 13">
    <name type="scientific">Hericium alpestre</name>
    <dbReference type="NCBI Taxonomy" id="135208"/>
    <lineage>
        <taxon>Eukaryota</taxon>
        <taxon>Fungi</taxon>
        <taxon>Dikarya</taxon>
        <taxon>Basidiomycota</taxon>
        <taxon>Agaricomycotina</taxon>
        <taxon>Agaricomycetes</taxon>
        <taxon>Russulales</taxon>
        <taxon>Hericiaceae</taxon>
        <taxon>Hericium</taxon>
    </lineage>
</organism>